<gene>
    <name evidence="1" type="ORF">B0G62_10776</name>
</gene>
<dbReference type="AlphaFoldDB" id="A0A2S4M8H6"/>
<reference evidence="1 2" key="1">
    <citation type="submission" date="2018-01" db="EMBL/GenBank/DDBJ databases">
        <title>Genomic Encyclopedia of Type Strains, Phase III (KMG-III): the genomes of soil and plant-associated and newly described type strains.</title>
        <authorList>
            <person name="Whitman W."/>
        </authorList>
    </citation>
    <scope>NUCLEOTIDE SEQUENCE [LARGE SCALE GENOMIC DNA]</scope>
    <source>
        <strain evidence="1 2">JCM 18070</strain>
    </source>
</reference>
<comment type="caution">
    <text evidence="1">The sequence shown here is derived from an EMBL/GenBank/DDBJ whole genome shotgun (WGS) entry which is preliminary data.</text>
</comment>
<dbReference type="RefSeq" id="WP_244193258.1">
    <property type="nucleotide sequence ID" value="NZ_PQGA01000007.1"/>
</dbReference>
<name>A0A2S4M8H6_9BURK</name>
<sequence>MSDAKHLLEISVYDGEFAGDVTSLTQLCVIEGSVTPHDREPYSPLEETWRLLELGSAKYVTPAPSGACFTVLIDSKDVEDAEAEPLIRLDVYAHNGEAHARVISRLPPWDTEGVRYDPEDSAVTIALNVLRGNLRVE</sequence>
<protein>
    <submittedName>
        <fullName evidence="1">Uncharacterized protein</fullName>
    </submittedName>
</protein>
<evidence type="ECO:0000313" key="2">
    <source>
        <dbReference type="Proteomes" id="UP000237381"/>
    </source>
</evidence>
<keyword evidence="2" id="KW-1185">Reference proteome</keyword>
<evidence type="ECO:0000313" key="1">
    <source>
        <dbReference type="EMBL" id="POR51050.1"/>
    </source>
</evidence>
<organism evidence="1 2">
    <name type="scientific">Paraburkholderia eburnea</name>
    <dbReference type="NCBI Taxonomy" id="1189126"/>
    <lineage>
        <taxon>Bacteria</taxon>
        <taxon>Pseudomonadati</taxon>
        <taxon>Pseudomonadota</taxon>
        <taxon>Betaproteobacteria</taxon>
        <taxon>Burkholderiales</taxon>
        <taxon>Burkholderiaceae</taxon>
        <taxon>Paraburkholderia</taxon>
    </lineage>
</organism>
<dbReference type="Proteomes" id="UP000237381">
    <property type="component" value="Unassembled WGS sequence"/>
</dbReference>
<proteinExistence type="predicted"/>
<accession>A0A2S4M8H6</accession>
<dbReference type="EMBL" id="PQGA01000007">
    <property type="protein sequence ID" value="POR51050.1"/>
    <property type="molecule type" value="Genomic_DNA"/>
</dbReference>